<feature type="domain" description="Alpha glucuronidase N-terminal" evidence="3">
    <location>
        <begin position="54"/>
        <end position="153"/>
    </location>
</feature>
<feature type="signal peptide" evidence="2">
    <location>
        <begin position="1"/>
        <end position="21"/>
    </location>
</feature>
<dbReference type="OrthoDB" id="8727830at2"/>
<dbReference type="Pfam" id="PF15979">
    <property type="entry name" value="Glyco_hydro_115"/>
    <property type="match status" value="1"/>
</dbReference>
<evidence type="ECO:0000259" key="4">
    <source>
        <dbReference type="Pfam" id="PF17829"/>
    </source>
</evidence>
<dbReference type="EMBL" id="CP039393">
    <property type="protein sequence ID" value="QCD34650.1"/>
    <property type="molecule type" value="Genomic_DNA"/>
</dbReference>
<dbReference type="PANTHER" id="PTHR37842">
    <property type="match status" value="1"/>
</dbReference>
<protein>
    <submittedName>
        <fullName evidence="5">Glycosyhydrolase</fullName>
    </submittedName>
</protein>
<dbReference type="InterPro" id="IPR029018">
    <property type="entry name" value="Hex-like_dom2"/>
</dbReference>
<feature type="domain" description="Gylcosyl hydrolase 115 C-terminal" evidence="4">
    <location>
        <begin position="670"/>
        <end position="838"/>
    </location>
</feature>
<reference evidence="5 6" key="1">
    <citation type="submission" date="2019-02" db="EMBL/GenBank/DDBJ databases">
        <title>Isolation and identification of novel species under the genus Muribaculum.</title>
        <authorList>
            <person name="Miyake S."/>
            <person name="Ding Y."/>
            <person name="Low A."/>
            <person name="Soh M."/>
            <person name="Seedorf H."/>
        </authorList>
    </citation>
    <scope>NUCLEOTIDE SEQUENCE [LARGE SCALE GENOMIC DNA]</scope>
    <source>
        <strain evidence="5 6">TLL-A4</strain>
    </source>
</reference>
<name>A0A4P7VB58_9BACT</name>
<organism evidence="5 6">
    <name type="scientific">Muribaculum gordoncarteri</name>
    <dbReference type="NCBI Taxonomy" id="2530390"/>
    <lineage>
        <taxon>Bacteria</taxon>
        <taxon>Pseudomonadati</taxon>
        <taxon>Bacteroidota</taxon>
        <taxon>Bacteroidia</taxon>
        <taxon>Bacteroidales</taxon>
        <taxon>Muribaculaceae</taxon>
        <taxon>Muribaculum</taxon>
    </lineage>
</organism>
<dbReference type="InterPro" id="IPR031924">
    <property type="entry name" value="GH115"/>
</dbReference>
<dbReference type="Pfam" id="PF03648">
    <property type="entry name" value="Glyco_hydro_67N"/>
    <property type="match status" value="1"/>
</dbReference>
<dbReference type="InterPro" id="IPR041437">
    <property type="entry name" value="GH115_C"/>
</dbReference>
<dbReference type="KEGG" id="mgod:E7746_01555"/>
<dbReference type="Gene3D" id="1.20.58.2150">
    <property type="match status" value="1"/>
</dbReference>
<dbReference type="PANTHER" id="PTHR37842:SF2">
    <property type="entry name" value="GYLCOSYL HYDROLASE 115 C-TERMINAL DOMAIN-CONTAINING PROTEIN"/>
    <property type="match status" value="1"/>
</dbReference>
<keyword evidence="6" id="KW-1185">Reference proteome</keyword>
<keyword evidence="2" id="KW-0732">Signal</keyword>
<dbReference type="SUPFAM" id="SSF55545">
    <property type="entry name" value="beta-N-acetylhexosaminidase-like domain"/>
    <property type="match status" value="1"/>
</dbReference>
<dbReference type="InterPro" id="IPR042301">
    <property type="entry name" value="GH115_sf"/>
</dbReference>
<dbReference type="AlphaFoldDB" id="A0A4P7VB58"/>
<dbReference type="InterPro" id="IPR005154">
    <property type="entry name" value="Glyco_hydro_67_aGlcAse_N"/>
</dbReference>
<feature type="chain" id="PRO_5020906659" evidence="2">
    <location>
        <begin position="22"/>
        <end position="849"/>
    </location>
</feature>
<gene>
    <name evidence="5" type="ORF">E7746_01555</name>
</gene>
<dbReference type="GO" id="GO:0046559">
    <property type="term" value="F:alpha-glucuronidase activity"/>
    <property type="evidence" value="ECO:0007669"/>
    <property type="project" value="InterPro"/>
</dbReference>
<evidence type="ECO:0000313" key="6">
    <source>
        <dbReference type="Proteomes" id="UP000297031"/>
    </source>
</evidence>
<evidence type="ECO:0000313" key="5">
    <source>
        <dbReference type="EMBL" id="QCD34650.1"/>
    </source>
</evidence>
<sequence>MKLIKSLIASAFMAMSVTGFAIDNVGITTTSLSPDRFTLIQDGRSLPVYVDDADDSGVKIAVRNLAADFGRVTGRDAVLAAAPSESRMIIVGTLDSPVMQRIAKAGKIDASQLKGKYEKYLMSTVQSPLPGVDEALVIAGSDRRGAIYGVYELSEQIGVSPWYDWADVPVVHNENMSMSRGTYTAGEPAVKYRGLFLNDEAPCLTGWVKNTYGTDYGDHRFYARVFELILRLRGNMMWPAMWGWAFYADDPENSKTADEMGVVMGTSHHEPMARNHQEWARHRKEYGAWNYDTNQEVIDRFFVEGIERAKNTEDIVTIGMRGDGDEAMSAEADVKLLKKIIDNQRKIISKVTHKKASATPQVWALYKEVLEYYEKGLRAPDDVIYLLCDDNWGNVRRLPNAEERKHPGGWGMYYHVDYVGAPRNSKWLNVTPIQNMWEQLSLTYKYGVDKLWVLNVGDLKPMEYPITLFMDIAWRPEKYSAHNLLEHTLEFCCQQFGEAQAPEAARILNLYSKYNGRVTAEMLDRRTYNLNTGEWRKVADEYVRLEAEAMRQYMTLEPQYRDAYKQLILFPVQAMSNIYEMYYAQAMNLKLFEEGNPEANMWADKVERCFNRDAELMRDYNEVMADGKWNGMMTQKHIGYRSWNDNFRADTMPMVKRIDNPDDCKGGYVFTPSNGFVSMEAEHYYSLTEPTSDARWTVIPYMGRTLSGISVMPPTEQVDGASLTYRMTLPDTVTNVTVRVIVKSTLDFLDKGGLCYTVALDGGDAQSINFNSNLNENPENIYSVFYPTVAGRVVEKSVTLPVKKGAKYHDLVVAPSDPGIVFEKIVVDFGGYIPSFLFMDESSCSRNSK</sequence>
<dbReference type="Gene3D" id="3.30.379.10">
    <property type="entry name" value="Chitobiase/beta-hexosaminidase domain 2-like"/>
    <property type="match status" value="1"/>
</dbReference>
<dbReference type="Pfam" id="PF17829">
    <property type="entry name" value="GH115_C"/>
    <property type="match status" value="1"/>
</dbReference>
<proteinExistence type="predicted"/>
<dbReference type="GO" id="GO:0045493">
    <property type="term" value="P:xylan catabolic process"/>
    <property type="evidence" value="ECO:0007669"/>
    <property type="project" value="InterPro"/>
</dbReference>
<evidence type="ECO:0000259" key="3">
    <source>
        <dbReference type="Pfam" id="PF03648"/>
    </source>
</evidence>
<evidence type="ECO:0000256" key="2">
    <source>
        <dbReference type="SAM" id="SignalP"/>
    </source>
</evidence>
<accession>A0A4P7VB58</accession>
<evidence type="ECO:0000256" key="1">
    <source>
        <dbReference type="ARBA" id="ARBA00022801"/>
    </source>
</evidence>
<dbReference type="Proteomes" id="UP000297031">
    <property type="component" value="Chromosome"/>
</dbReference>
<dbReference type="Gene3D" id="3.20.20.520">
    <property type="entry name" value="Glycosyl hydrolase family 115"/>
    <property type="match status" value="1"/>
</dbReference>
<dbReference type="Gene3D" id="2.60.120.1620">
    <property type="match status" value="1"/>
</dbReference>
<keyword evidence="1 5" id="KW-0378">Hydrolase</keyword>
<dbReference type="RefSeq" id="WP_136409625.1">
    <property type="nucleotide sequence ID" value="NZ_CP039393.1"/>
</dbReference>